<evidence type="ECO:0000313" key="2">
    <source>
        <dbReference type="Proteomes" id="UP000828390"/>
    </source>
</evidence>
<dbReference type="Proteomes" id="UP000828390">
    <property type="component" value="Unassembled WGS sequence"/>
</dbReference>
<protein>
    <submittedName>
        <fullName evidence="1">Uncharacterized protein</fullName>
    </submittedName>
</protein>
<dbReference type="EMBL" id="JAIWYP010000003">
    <property type="protein sequence ID" value="KAH3858194.1"/>
    <property type="molecule type" value="Genomic_DNA"/>
</dbReference>
<evidence type="ECO:0000313" key="1">
    <source>
        <dbReference type="EMBL" id="KAH3858194.1"/>
    </source>
</evidence>
<keyword evidence="2" id="KW-1185">Reference proteome</keyword>
<reference evidence="1" key="1">
    <citation type="journal article" date="2019" name="bioRxiv">
        <title>The Genome of the Zebra Mussel, Dreissena polymorpha: A Resource for Invasive Species Research.</title>
        <authorList>
            <person name="McCartney M.A."/>
            <person name="Auch B."/>
            <person name="Kono T."/>
            <person name="Mallez S."/>
            <person name="Zhang Y."/>
            <person name="Obille A."/>
            <person name="Becker A."/>
            <person name="Abrahante J.E."/>
            <person name="Garbe J."/>
            <person name="Badalamenti J.P."/>
            <person name="Herman A."/>
            <person name="Mangelson H."/>
            <person name="Liachko I."/>
            <person name="Sullivan S."/>
            <person name="Sone E.D."/>
            <person name="Koren S."/>
            <person name="Silverstein K.A.T."/>
            <person name="Beckman K.B."/>
            <person name="Gohl D.M."/>
        </authorList>
    </citation>
    <scope>NUCLEOTIDE SEQUENCE</scope>
    <source>
        <strain evidence="1">Duluth1</strain>
        <tissue evidence="1">Whole animal</tissue>
    </source>
</reference>
<sequence>MANTCDENSLTNERYRIKRKPVRVESEGRLQVGTAAKPRARIDQNVNESITGMFKTVYNELDDDYDSDSDEVYVNKAGTIKTLENRRSKKK</sequence>
<gene>
    <name evidence="1" type="ORF">DPMN_100813</name>
</gene>
<dbReference type="AlphaFoldDB" id="A0A9D4R7S3"/>
<reference evidence="1" key="2">
    <citation type="submission" date="2020-11" db="EMBL/GenBank/DDBJ databases">
        <authorList>
            <person name="McCartney M.A."/>
            <person name="Auch B."/>
            <person name="Kono T."/>
            <person name="Mallez S."/>
            <person name="Becker A."/>
            <person name="Gohl D.M."/>
            <person name="Silverstein K.A.T."/>
            <person name="Koren S."/>
            <person name="Bechman K.B."/>
            <person name="Herman A."/>
            <person name="Abrahante J.E."/>
            <person name="Garbe J."/>
        </authorList>
    </citation>
    <scope>NUCLEOTIDE SEQUENCE</scope>
    <source>
        <strain evidence="1">Duluth1</strain>
        <tissue evidence="1">Whole animal</tissue>
    </source>
</reference>
<name>A0A9D4R7S3_DREPO</name>
<proteinExistence type="predicted"/>
<comment type="caution">
    <text evidence="1">The sequence shown here is derived from an EMBL/GenBank/DDBJ whole genome shotgun (WGS) entry which is preliminary data.</text>
</comment>
<accession>A0A9D4R7S3</accession>
<organism evidence="1 2">
    <name type="scientific">Dreissena polymorpha</name>
    <name type="common">Zebra mussel</name>
    <name type="synonym">Mytilus polymorpha</name>
    <dbReference type="NCBI Taxonomy" id="45954"/>
    <lineage>
        <taxon>Eukaryota</taxon>
        <taxon>Metazoa</taxon>
        <taxon>Spiralia</taxon>
        <taxon>Lophotrochozoa</taxon>
        <taxon>Mollusca</taxon>
        <taxon>Bivalvia</taxon>
        <taxon>Autobranchia</taxon>
        <taxon>Heteroconchia</taxon>
        <taxon>Euheterodonta</taxon>
        <taxon>Imparidentia</taxon>
        <taxon>Neoheterodontei</taxon>
        <taxon>Myida</taxon>
        <taxon>Dreissenoidea</taxon>
        <taxon>Dreissenidae</taxon>
        <taxon>Dreissena</taxon>
    </lineage>
</organism>